<evidence type="ECO:0000313" key="2">
    <source>
        <dbReference type="EMBL" id="SFB29142.1"/>
    </source>
</evidence>
<name>A0A1I0ZV27_9PSEU</name>
<keyword evidence="3" id="KW-1185">Reference proteome</keyword>
<organism evidence="2 3">
    <name type="scientific">Amycolatopsis marina</name>
    <dbReference type="NCBI Taxonomy" id="490629"/>
    <lineage>
        <taxon>Bacteria</taxon>
        <taxon>Bacillati</taxon>
        <taxon>Actinomycetota</taxon>
        <taxon>Actinomycetes</taxon>
        <taxon>Pseudonocardiales</taxon>
        <taxon>Pseudonocardiaceae</taxon>
        <taxon>Amycolatopsis</taxon>
    </lineage>
</organism>
<dbReference type="STRING" id="490629.SAMN05216266_107293"/>
<dbReference type="RefSeq" id="WP_091673689.1">
    <property type="nucleotide sequence ID" value="NZ_FOKG01000007.1"/>
</dbReference>
<protein>
    <submittedName>
        <fullName evidence="2">Uncharacterized protein</fullName>
    </submittedName>
</protein>
<proteinExistence type="predicted"/>
<reference evidence="3" key="1">
    <citation type="submission" date="2016-10" db="EMBL/GenBank/DDBJ databases">
        <authorList>
            <person name="Varghese N."/>
            <person name="Submissions S."/>
        </authorList>
    </citation>
    <scope>NUCLEOTIDE SEQUENCE [LARGE SCALE GENOMIC DNA]</scope>
    <source>
        <strain evidence="3">CGMCC 4.3568</strain>
    </source>
</reference>
<sequence length="60" mass="6195">MAIPKGYRFPIEFDEAFPQGLVMVGGRSTPSGKSSAASGSGESTTKAGRMRAAELDAETS</sequence>
<accession>A0A1I0ZV27</accession>
<feature type="compositionally biased region" description="Low complexity" evidence="1">
    <location>
        <begin position="28"/>
        <end position="47"/>
    </location>
</feature>
<dbReference type="EMBL" id="FOKG01000007">
    <property type="protein sequence ID" value="SFB29142.1"/>
    <property type="molecule type" value="Genomic_DNA"/>
</dbReference>
<gene>
    <name evidence="2" type="ORF">SAMN05216266_107293</name>
</gene>
<evidence type="ECO:0000256" key="1">
    <source>
        <dbReference type="SAM" id="MobiDB-lite"/>
    </source>
</evidence>
<dbReference type="AlphaFoldDB" id="A0A1I0ZV27"/>
<dbReference type="Proteomes" id="UP000243799">
    <property type="component" value="Unassembled WGS sequence"/>
</dbReference>
<evidence type="ECO:0000313" key="3">
    <source>
        <dbReference type="Proteomes" id="UP000243799"/>
    </source>
</evidence>
<feature type="region of interest" description="Disordered" evidence="1">
    <location>
        <begin position="24"/>
        <end position="60"/>
    </location>
</feature>